<feature type="coiled-coil region" evidence="1">
    <location>
        <begin position="7"/>
        <end position="41"/>
    </location>
</feature>
<keyword evidence="5" id="KW-1185">Reference proteome</keyword>
<dbReference type="GO" id="GO:0003676">
    <property type="term" value="F:nucleic acid binding"/>
    <property type="evidence" value="ECO:0007669"/>
    <property type="project" value="InterPro"/>
</dbReference>
<dbReference type="OrthoDB" id="2498125at2759"/>
<evidence type="ECO:0000313" key="5">
    <source>
        <dbReference type="Proteomes" id="UP000005240"/>
    </source>
</evidence>
<dbReference type="VEuPathDB" id="FungiDB:PTTG_27438"/>
<sequence length="329" mass="37220">MSQPAVMDSAELELKADQERARNLASELRELQQKNFQAETIMKSKDKLNEKRTYKNDRLTHKDCKPNSMIKPEVRDLIRQNVIGKNMKTVDATKTSNVSRHQVQRIKAEDPNHVKTHKKRTSKFTNNMKTELLLQLEQSLEQAQLAQPAFGYSPSGQPAVLSLVPNAKQVTLIGALSEEGFVYHKLRNTDNTKAKGVGANDFCLFLGSLGDRLPNESIIIMDNTPIYQGDCFEEIRRLLDSLKSIQVKFLPPYSPFLNSIEYSFHLIKSYVQSKEPPNRAALVSEIKLGIDEAITPKKSKNLFSHCHCLYRPCIEMQEITGPVLAAPPE</sequence>
<proteinExistence type="predicted"/>
<dbReference type="AlphaFoldDB" id="A0A180GJM7"/>
<dbReference type="Gene3D" id="3.30.420.10">
    <property type="entry name" value="Ribonuclease H-like superfamily/Ribonuclease H"/>
    <property type="match status" value="1"/>
</dbReference>
<organism evidence="3">
    <name type="scientific">Puccinia triticina (isolate 1-1 / race 1 (BBBD))</name>
    <name type="common">Brown leaf rust fungus</name>
    <dbReference type="NCBI Taxonomy" id="630390"/>
    <lineage>
        <taxon>Eukaryota</taxon>
        <taxon>Fungi</taxon>
        <taxon>Dikarya</taxon>
        <taxon>Basidiomycota</taxon>
        <taxon>Pucciniomycotina</taxon>
        <taxon>Pucciniomycetes</taxon>
        <taxon>Pucciniales</taxon>
        <taxon>Pucciniaceae</taxon>
        <taxon>Puccinia</taxon>
    </lineage>
</organism>
<evidence type="ECO:0000256" key="1">
    <source>
        <dbReference type="SAM" id="Coils"/>
    </source>
</evidence>
<dbReference type="Proteomes" id="UP000005240">
    <property type="component" value="Unassembled WGS sequence"/>
</dbReference>
<reference evidence="3" key="1">
    <citation type="submission" date="2009-11" db="EMBL/GenBank/DDBJ databases">
        <authorList>
            <consortium name="The Broad Institute Genome Sequencing Platform"/>
            <person name="Ward D."/>
            <person name="Feldgarden M."/>
            <person name="Earl A."/>
            <person name="Young S.K."/>
            <person name="Zeng Q."/>
            <person name="Koehrsen M."/>
            <person name="Alvarado L."/>
            <person name="Berlin A."/>
            <person name="Bochicchio J."/>
            <person name="Borenstein D."/>
            <person name="Chapman S.B."/>
            <person name="Chen Z."/>
            <person name="Engels R."/>
            <person name="Freedman E."/>
            <person name="Gellesch M."/>
            <person name="Goldberg J."/>
            <person name="Griggs A."/>
            <person name="Gujja S."/>
            <person name="Heilman E."/>
            <person name="Heiman D."/>
            <person name="Hepburn T."/>
            <person name="Howarth C."/>
            <person name="Jen D."/>
            <person name="Larson L."/>
            <person name="Lewis B."/>
            <person name="Mehta T."/>
            <person name="Park D."/>
            <person name="Pearson M."/>
            <person name="Roberts A."/>
            <person name="Saif S."/>
            <person name="Shea T."/>
            <person name="Shenoy N."/>
            <person name="Sisk P."/>
            <person name="Stolte C."/>
            <person name="Sykes S."/>
            <person name="Thomson T."/>
            <person name="Walk T."/>
            <person name="White J."/>
            <person name="Yandava C."/>
            <person name="Izard J."/>
            <person name="Baranova O.V."/>
            <person name="Blanton J.M."/>
            <person name="Tanner A.C."/>
            <person name="Dewhirst F.E."/>
            <person name="Haas B."/>
            <person name="Nusbaum C."/>
            <person name="Birren B."/>
        </authorList>
    </citation>
    <scope>NUCLEOTIDE SEQUENCE [LARGE SCALE GENOMIC DNA]</scope>
    <source>
        <strain evidence="3">1-1 BBBD Race 1</strain>
    </source>
</reference>
<dbReference type="EMBL" id="ADAS02000056">
    <property type="protein sequence ID" value="OAV92987.1"/>
    <property type="molecule type" value="Genomic_DNA"/>
</dbReference>
<reference evidence="4" key="4">
    <citation type="submission" date="2025-05" db="UniProtKB">
        <authorList>
            <consortium name="EnsemblFungi"/>
        </authorList>
    </citation>
    <scope>IDENTIFICATION</scope>
    <source>
        <strain evidence="4">isolate 1-1 / race 1 (BBBD)</strain>
    </source>
</reference>
<dbReference type="Pfam" id="PF13358">
    <property type="entry name" value="DDE_3"/>
    <property type="match status" value="1"/>
</dbReference>
<dbReference type="InterPro" id="IPR036397">
    <property type="entry name" value="RNaseH_sf"/>
</dbReference>
<evidence type="ECO:0000259" key="2">
    <source>
        <dbReference type="Pfam" id="PF13358"/>
    </source>
</evidence>
<reference evidence="4 5" key="3">
    <citation type="journal article" date="2017" name="G3 (Bethesda)">
        <title>Comparative analysis highlights variable genome content of wheat rusts and divergence of the mating loci.</title>
        <authorList>
            <person name="Cuomo C.A."/>
            <person name="Bakkeren G."/>
            <person name="Khalil H.B."/>
            <person name="Panwar V."/>
            <person name="Joly D."/>
            <person name="Linning R."/>
            <person name="Sakthikumar S."/>
            <person name="Song X."/>
            <person name="Adiconis X."/>
            <person name="Fan L."/>
            <person name="Goldberg J.M."/>
            <person name="Levin J.Z."/>
            <person name="Young S."/>
            <person name="Zeng Q."/>
            <person name="Anikster Y."/>
            <person name="Bruce M."/>
            <person name="Wang M."/>
            <person name="Yin C."/>
            <person name="McCallum B."/>
            <person name="Szabo L.J."/>
            <person name="Hulbert S."/>
            <person name="Chen X."/>
            <person name="Fellers J.P."/>
        </authorList>
    </citation>
    <scope>NUCLEOTIDE SEQUENCE</scope>
    <source>
        <strain evidence="4">isolate 1-1 / race 1 (BBBD)</strain>
        <strain evidence="5">Isolate 1-1 / race 1 (BBBD)</strain>
    </source>
</reference>
<dbReference type="STRING" id="630390.A0A180GJM7"/>
<keyword evidence="1" id="KW-0175">Coiled coil</keyword>
<feature type="domain" description="Tc1-like transposase DDE" evidence="2">
    <location>
        <begin position="147"/>
        <end position="277"/>
    </location>
</feature>
<reference evidence="3" key="2">
    <citation type="submission" date="2016-05" db="EMBL/GenBank/DDBJ databases">
        <title>Comparative analysis highlights variable genome content of wheat rusts and divergence of the mating loci.</title>
        <authorList>
            <person name="Cuomo C.A."/>
            <person name="Bakkeren G."/>
            <person name="Szabo L."/>
            <person name="Khalil H."/>
            <person name="Joly D."/>
            <person name="Goldberg J."/>
            <person name="Young S."/>
            <person name="Zeng Q."/>
            <person name="Fellers J."/>
        </authorList>
    </citation>
    <scope>NUCLEOTIDE SEQUENCE [LARGE SCALE GENOMIC DNA]</scope>
    <source>
        <strain evidence="3">1-1 BBBD Race 1</strain>
    </source>
</reference>
<name>A0A180GJM7_PUCT1</name>
<protein>
    <submittedName>
        <fullName evidence="4">DDE_3 domain-containing protein</fullName>
    </submittedName>
</protein>
<accession>A0A180GJM7</accession>
<gene>
    <name evidence="3" type="ORF">PTTG_27438</name>
</gene>
<evidence type="ECO:0000313" key="3">
    <source>
        <dbReference type="EMBL" id="OAV92987.1"/>
    </source>
</evidence>
<evidence type="ECO:0000313" key="4">
    <source>
        <dbReference type="EnsemblFungi" id="PTTG_27438-t43_1-p1"/>
    </source>
</evidence>
<dbReference type="InterPro" id="IPR038717">
    <property type="entry name" value="Tc1-like_DDE_dom"/>
</dbReference>
<dbReference type="EnsemblFungi" id="PTTG_27438-t43_1">
    <property type="protein sequence ID" value="PTTG_27438-t43_1-p1"/>
    <property type="gene ID" value="PTTG_27438"/>
</dbReference>